<dbReference type="InterPro" id="IPR036388">
    <property type="entry name" value="WH-like_DNA-bd_sf"/>
</dbReference>
<dbReference type="AlphaFoldDB" id="A0A7W3NRY9"/>
<evidence type="ECO:0000313" key="4">
    <source>
        <dbReference type="Proteomes" id="UP000577386"/>
    </source>
</evidence>
<accession>A0A7W3NRY9</accession>
<gene>
    <name evidence="3" type="ORF">HDA42_004822</name>
</gene>
<dbReference type="GO" id="GO:0003677">
    <property type="term" value="F:DNA binding"/>
    <property type="evidence" value="ECO:0007669"/>
    <property type="project" value="UniProtKB-KW"/>
</dbReference>
<keyword evidence="3" id="KW-0238">DNA-binding</keyword>
<reference evidence="3 4" key="1">
    <citation type="submission" date="2020-08" db="EMBL/GenBank/DDBJ databases">
        <title>Sequencing the genomes of 1000 actinobacteria strains.</title>
        <authorList>
            <person name="Klenk H.-P."/>
        </authorList>
    </citation>
    <scope>NUCLEOTIDE SEQUENCE [LARGE SCALE GENOMIC DNA]</scope>
    <source>
        <strain evidence="3 4">DSM 41827</strain>
    </source>
</reference>
<dbReference type="CDD" id="cd06170">
    <property type="entry name" value="LuxR_C_like"/>
    <property type="match status" value="1"/>
</dbReference>
<proteinExistence type="predicted"/>
<evidence type="ECO:0000256" key="1">
    <source>
        <dbReference type="SAM" id="MobiDB-lite"/>
    </source>
</evidence>
<dbReference type="Pfam" id="PF00196">
    <property type="entry name" value="GerE"/>
    <property type="match status" value="1"/>
</dbReference>
<comment type="caution">
    <text evidence="3">The sequence shown here is derived from an EMBL/GenBank/DDBJ whole genome shotgun (WGS) entry which is preliminary data.</text>
</comment>
<dbReference type="SMART" id="SM00421">
    <property type="entry name" value="HTH_LUXR"/>
    <property type="match status" value="1"/>
</dbReference>
<protein>
    <submittedName>
        <fullName evidence="3">DNA-binding CsgD family transcriptional regulator/sugar-specific transcriptional regulator TrmB</fullName>
    </submittedName>
</protein>
<dbReference type="PANTHER" id="PTHR34293:SF1">
    <property type="entry name" value="HTH-TYPE TRANSCRIPTIONAL REGULATOR TRMBL2"/>
    <property type="match status" value="1"/>
</dbReference>
<organism evidence="3 4">
    <name type="scientific">Streptomyces murinus</name>
    <dbReference type="NCBI Taxonomy" id="33900"/>
    <lineage>
        <taxon>Bacteria</taxon>
        <taxon>Bacillati</taxon>
        <taxon>Actinomycetota</taxon>
        <taxon>Actinomycetes</taxon>
        <taxon>Kitasatosporales</taxon>
        <taxon>Streptomycetaceae</taxon>
        <taxon>Streptomyces</taxon>
    </lineage>
</organism>
<dbReference type="Proteomes" id="UP000577386">
    <property type="component" value="Unassembled WGS sequence"/>
</dbReference>
<dbReference type="SUPFAM" id="SSF46894">
    <property type="entry name" value="C-terminal effector domain of the bipartite response regulators"/>
    <property type="match status" value="1"/>
</dbReference>
<feature type="domain" description="HTH luxR-type" evidence="2">
    <location>
        <begin position="279"/>
        <end position="328"/>
    </location>
</feature>
<keyword evidence="4" id="KW-1185">Reference proteome</keyword>
<dbReference type="EMBL" id="JACJIJ010000002">
    <property type="protein sequence ID" value="MBA9055644.1"/>
    <property type="molecule type" value="Genomic_DNA"/>
</dbReference>
<sequence length="358" mass="39335">MEVPRNGGGFEAVRGLVDADTAVYSWVLEHRRADTAAIAAATGTDEQEAARSVERLLAARLLHVVPDDPRVVFAVAPETATAQLAAPVEAEIRERQGRLAEIRRELDRFSASYHRSHSPTAAMELLENVEDVRGMLNHASDRCRREVLSSQPGGGSRVPEAMQEALTRDKAMLERGIQLRTLYHHTARFNGPSQVYVTAASALGGQYRTAHELFGRLIVFDRELAFIPVQDGSWGAIVIREPSTVSYLCEIFEQTWDRATPFADAATQGLEEVSREIHTTIVRLLAAGHKDEAIARRLGMSLRTARRHIADIMEELGAASRFQAGCQAATLGLLDQDARSHRGPAEAPGAWERGNEFA</sequence>
<evidence type="ECO:0000313" key="3">
    <source>
        <dbReference type="EMBL" id="MBA9055644.1"/>
    </source>
</evidence>
<dbReference type="GO" id="GO:0006355">
    <property type="term" value="P:regulation of DNA-templated transcription"/>
    <property type="evidence" value="ECO:0007669"/>
    <property type="project" value="InterPro"/>
</dbReference>
<dbReference type="GeneID" id="93976107"/>
<dbReference type="InterPro" id="IPR051797">
    <property type="entry name" value="TrmB-like"/>
</dbReference>
<dbReference type="PANTHER" id="PTHR34293">
    <property type="entry name" value="HTH-TYPE TRANSCRIPTIONAL REGULATOR TRMBL2"/>
    <property type="match status" value="1"/>
</dbReference>
<name>A0A7W3NRY9_STRMR</name>
<dbReference type="InterPro" id="IPR000792">
    <property type="entry name" value="Tscrpt_reg_LuxR_C"/>
</dbReference>
<dbReference type="RefSeq" id="WP_128791460.1">
    <property type="nucleotide sequence ID" value="NZ_BAAAHW010000013.1"/>
</dbReference>
<evidence type="ECO:0000259" key="2">
    <source>
        <dbReference type="SMART" id="SM00421"/>
    </source>
</evidence>
<dbReference type="Gene3D" id="1.10.10.10">
    <property type="entry name" value="Winged helix-like DNA-binding domain superfamily/Winged helix DNA-binding domain"/>
    <property type="match status" value="2"/>
</dbReference>
<feature type="region of interest" description="Disordered" evidence="1">
    <location>
        <begin position="339"/>
        <end position="358"/>
    </location>
</feature>
<dbReference type="InterPro" id="IPR016032">
    <property type="entry name" value="Sig_transdc_resp-reg_C-effctor"/>
</dbReference>